<evidence type="ECO:0008006" key="3">
    <source>
        <dbReference type="Google" id="ProtNLM"/>
    </source>
</evidence>
<organism evidence="1 2">
    <name type="scientific">Oceaniovalibus guishaninsula JLT2003</name>
    <dbReference type="NCBI Taxonomy" id="1231392"/>
    <lineage>
        <taxon>Bacteria</taxon>
        <taxon>Pseudomonadati</taxon>
        <taxon>Pseudomonadota</taxon>
        <taxon>Alphaproteobacteria</taxon>
        <taxon>Rhodobacterales</taxon>
        <taxon>Roseobacteraceae</taxon>
        <taxon>Oceaniovalibus</taxon>
    </lineage>
</organism>
<dbReference type="eggNOG" id="ENOG50331Q1">
    <property type="taxonomic scope" value="Bacteria"/>
</dbReference>
<accession>K2HBG6</accession>
<keyword evidence="2" id="KW-1185">Reference proteome</keyword>
<sequence>MASIDLPRQNALFLHVPKTAGFSITSALTEQVQDATAFPVRNERGRRGAAAYIASRLGPDILARRWSFCFLRNPWDWTVSGWLYVTRNRPAYGDTPPAFADFLRGAWKDGLKDNPHKRKFKSARGYVAYHTQITQGRHLAIGLRGRPAPLAFHARFERLQDDWARICDRLGQDIALPHKNRSDRTDYTAYYDDETRALVARRNAGLIDRFGYRFGG</sequence>
<reference evidence="1 2" key="1">
    <citation type="journal article" date="2012" name="J. Bacteriol.">
        <title>Draft Genome Sequence of Oceaniovalibus guishaninsula JLT2003T.</title>
        <authorList>
            <person name="Tang K."/>
            <person name="Liu K."/>
            <person name="Jiao N."/>
        </authorList>
    </citation>
    <scope>NUCLEOTIDE SEQUENCE [LARGE SCALE GENOMIC DNA]</scope>
    <source>
        <strain evidence="1 2">JLT2003</strain>
    </source>
</reference>
<evidence type="ECO:0000313" key="1">
    <source>
        <dbReference type="EMBL" id="EKE43967.1"/>
    </source>
</evidence>
<dbReference type="RefSeq" id="WP_007427100.1">
    <property type="nucleotide sequence ID" value="NZ_AMGO01000046.1"/>
</dbReference>
<comment type="caution">
    <text evidence="1">The sequence shown here is derived from an EMBL/GenBank/DDBJ whole genome shotgun (WGS) entry which is preliminary data.</text>
</comment>
<gene>
    <name evidence="1" type="ORF">OCGS_1948</name>
</gene>
<dbReference type="OrthoDB" id="288532at2"/>
<dbReference type="SUPFAM" id="SSF52540">
    <property type="entry name" value="P-loop containing nucleoside triphosphate hydrolases"/>
    <property type="match status" value="1"/>
</dbReference>
<proteinExistence type="predicted"/>
<protein>
    <recommendedName>
        <fullName evidence="3">Sulfotransferase family protein</fullName>
    </recommendedName>
</protein>
<dbReference type="STRING" id="1231392.OCGS_1948"/>
<evidence type="ECO:0000313" key="2">
    <source>
        <dbReference type="Proteomes" id="UP000006765"/>
    </source>
</evidence>
<dbReference type="AlphaFoldDB" id="K2HBG6"/>
<dbReference type="Proteomes" id="UP000006765">
    <property type="component" value="Unassembled WGS sequence"/>
</dbReference>
<dbReference type="EMBL" id="AMGO01000046">
    <property type="protein sequence ID" value="EKE43967.1"/>
    <property type="molecule type" value="Genomic_DNA"/>
</dbReference>
<name>K2HBG6_9RHOB</name>
<dbReference type="InterPro" id="IPR027417">
    <property type="entry name" value="P-loop_NTPase"/>
</dbReference>